<name>A0A0F9TMM7_9ZZZZ</name>
<reference evidence="1" key="1">
    <citation type="journal article" date="2015" name="Nature">
        <title>Complex archaea that bridge the gap between prokaryotes and eukaryotes.</title>
        <authorList>
            <person name="Spang A."/>
            <person name="Saw J.H."/>
            <person name="Jorgensen S.L."/>
            <person name="Zaremba-Niedzwiedzka K."/>
            <person name="Martijn J."/>
            <person name="Lind A.E."/>
            <person name="van Eijk R."/>
            <person name="Schleper C."/>
            <person name="Guy L."/>
            <person name="Ettema T.J."/>
        </authorList>
    </citation>
    <scope>NUCLEOTIDE SEQUENCE</scope>
</reference>
<evidence type="ECO:0000313" key="1">
    <source>
        <dbReference type="EMBL" id="KKN76192.1"/>
    </source>
</evidence>
<accession>A0A0F9TMM7</accession>
<gene>
    <name evidence="1" type="ORF">LCGC14_0372180</name>
</gene>
<sequence>MVERMRKDAKWYIEGSNVENFIQPTCFVCRLPVDCIVETPCETTLHTKCFNEVKNEMKGN</sequence>
<dbReference type="AlphaFoldDB" id="A0A0F9TMM7"/>
<organism evidence="1">
    <name type="scientific">marine sediment metagenome</name>
    <dbReference type="NCBI Taxonomy" id="412755"/>
    <lineage>
        <taxon>unclassified sequences</taxon>
        <taxon>metagenomes</taxon>
        <taxon>ecological metagenomes</taxon>
    </lineage>
</organism>
<comment type="caution">
    <text evidence="1">The sequence shown here is derived from an EMBL/GenBank/DDBJ whole genome shotgun (WGS) entry which is preliminary data.</text>
</comment>
<proteinExistence type="predicted"/>
<dbReference type="EMBL" id="LAZR01000298">
    <property type="protein sequence ID" value="KKN76192.1"/>
    <property type="molecule type" value="Genomic_DNA"/>
</dbReference>
<protein>
    <submittedName>
        <fullName evidence="1">Uncharacterized protein</fullName>
    </submittedName>
</protein>